<evidence type="ECO:0000313" key="9">
    <source>
        <dbReference type="Proteomes" id="UP001630127"/>
    </source>
</evidence>
<comment type="subcellular location">
    <subcellularLocation>
        <location evidence="1">Nucleus</location>
    </subcellularLocation>
</comment>
<sequence>MSDGGGENVKETENNFTTTTKKKKKKIARIDDFTLSVAKVAVAQICEAAGFQGFHITALDTLSDLAVRYIRDIGRTSHMYSNLASRTECNVFDVILGLEDLGSLQGFSGASDVHRCLSSSGTVRDIVRYMGEAEETPFAYSIPGFPVVKEREPFRSFKQSGVRPPSEHIPSWLPGFPDPKTYVDLTLGDEKAAESREDEVGQVEKHRDTEKALADLQRKMTCNGSGSSVAPDFGDAANKGKGAMECNPFLAPPLQHGEKEVSLVLPPAKLLDEVLMQGSKHATLDSRISAIEASIDAVKSGPCDSEDGRKNVPLNGRPNVQFKFGGGRKSLHMAISSQNQEIQKFASWFSNDDWKDDKKRREEQILGQSYESAGTDAIVN</sequence>
<dbReference type="Gene3D" id="1.10.20.10">
    <property type="entry name" value="Histone, subunit A"/>
    <property type="match status" value="1"/>
</dbReference>
<accession>A0ABD3A4G0</accession>
<dbReference type="GO" id="GO:0005634">
    <property type="term" value="C:nucleus"/>
    <property type="evidence" value="ECO:0007669"/>
    <property type="project" value="UniProtKB-SubCell"/>
</dbReference>
<dbReference type="Pfam" id="PF10406">
    <property type="entry name" value="TAF8_C"/>
    <property type="match status" value="1"/>
</dbReference>
<comment type="caution">
    <text evidence="8">The sequence shown here is derived from an EMBL/GenBank/DDBJ whole genome shotgun (WGS) entry which is preliminary data.</text>
</comment>
<dbReference type="PANTHER" id="PTHR46338:SF19">
    <property type="entry name" value="TRANSCRIPTION INITIATION FACTOR TFIID SUBUNIT 8"/>
    <property type="match status" value="1"/>
</dbReference>
<dbReference type="PANTHER" id="PTHR46338">
    <property type="entry name" value="TRANSCRIPTION INITIATION FACTOR TFIID SUBUNIT 8"/>
    <property type="match status" value="1"/>
</dbReference>
<keyword evidence="9" id="KW-1185">Reference proteome</keyword>
<name>A0ABD3A4G0_9GENT</name>
<protein>
    <recommendedName>
        <fullName evidence="3">Transcription initiation factor TFIID subunit 8</fullName>
    </recommendedName>
</protein>
<dbReference type="InterPro" id="IPR019473">
    <property type="entry name" value="TFIID_su8_C"/>
</dbReference>
<reference evidence="8 9" key="1">
    <citation type="submission" date="2024-11" db="EMBL/GenBank/DDBJ databases">
        <title>A near-complete genome assembly of Cinchona calisaya.</title>
        <authorList>
            <person name="Lian D.C."/>
            <person name="Zhao X.W."/>
            <person name="Wei L."/>
        </authorList>
    </citation>
    <scope>NUCLEOTIDE SEQUENCE [LARGE SCALE GENOMIC DNA]</scope>
    <source>
        <tissue evidence="8">Nenye</tissue>
    </source>
</reference>
<evidence type="ECO:0000256" key="5">
    <source>
        <dbReference type="ARBA" id="ARBA00023163"/>
    </source>
</evidence>
<dbReference type="InterPro" id="IPR037818">
    <property type="entry name" value="TAF8"/>
</dbReference>
<evidence type="ECO:0000259" key="7">
    <source>
        <dbReference type="SMART" id="SM00576"/>
    </source>
</evidence>
<evidence type="ECO:0000256" key="6">
    <source>
        <dbReference type="ARBA" id="ARBA00023242"/>
    </source>
</evidence>
<evidence type="ECO:0000256" key="2">
    <source>
        <dbReference type="ARBA" id="ARBA00008767"/>
    </source>
</evidence>
<comment type="similarity">
    <text evidence="2">Belongs to the TAF8 family.</text>
</comment>
<keyword evidence="4" id="KW-0805">Transcription regulation</keyword>
<evidence type="ECO:0000256" key="3">
    <source>
        <dbReference type="ARBA" id="ARBA00017307"/>
    </source>
</evidence>
<evidence type="ECO:0000313" key="8">
    <source>
        <dbReference type="EMBL" id="KAL3526599.1"/>
    </source>
</evidence>
<gene>
    <name evidence="8" type="ORF">ACH5RR_011255</name>
</gene>
<feature type="domain" description="Bromodomain associated" evidence="7">
    <location>
        <begin position="31"/>
        <end position="107"/>
    </location>
</feature>
<proteinExistence type="inferred from homology"/>
<dbReference type="InterPro" id="IPR009072">
    <property type="entry name" value="Histone-fold"/>
</dbReference>
<dbReference type="Pfam" id="PF07524">
    <property type="entry name" value="Bromo_TP"/>
    <property type="match status" value="1"/>
</dbReference>
<keyword evidence="5" id="KW-0804">Transcription</keyword>
<evidence type="ECO:0000256" key="1">
    <source>
        <dbReference type="ARBA" id="ARBA00004123"/>
    </source>
</evidence>
<dbReference type="CDD" id="cd08049">
    <property type="entry name" value="TAF8"/>
    <property type="match status" value="1"/>
</dbReference>
<dbReference type="Proteomes" id="UP001630127">
    <property type="component" value="Unassembled WGS sequence"/>
</dbReference>
<dbReference type="AlphaFoldDB" id="A0ABD3A4G0"/>
<dbReference type="InterPro" id="IPR006565">
    <property type="entry name" value="BTP"/>
</dbReference>
<keyword evidence="6" id="KW-0539">Nucleus</keyword>
<dbReference type="SMART" id="SM00576">
    <property type="entry name" value="BTP"/>
    <property type="match status" value="1"/>
</dbReference>
<evidence type="ECO:0000256" key="4">
    <source>
        <dbReference type="ARBA" id="ARBA00023015"/>
    </source>
</evidence>
<dbReference type="EMBL" id="JBJUIK010000005">
    <property type="protein sequence ID" value="KAL3526599.1"/>
    <property type="molecule type" value="Genomic_DNA"/>
</dbReference>
<organism evidence="8 9">
    <name type="scientific">Cinchona calisaya</name>
    <dbReference type="NCBI Taxonomy" id="153742"/>
    <lineage>
        <taxon>Eukaryota</taxon>
        <taxon>Viridiplantae</taxon>
        <taxon>Streptophyta</taxon>
        <taxon>Embryophyta</taxon>
        <taxon>Tracheophyta</taxon>
        <taxon>Spermatophyta</taxon>
        <taxon>Magnoliopsida</taxon>
        <taxon>eudicotyledons</taxon>
        <taxon>Gunneridae</taxon>
        <taxon>Pentapetalae</taxon>
        <taxon>asterids</taxon>
        <taxon>lamiids</taxon>
        <taxon>Gentianales</taxon>
        <taxon>Rubiaceae</taxon>
        <taxon>Cinchonoideae</taxon>
        <taxon>Cinchoneae</taxon>
        <taxon>Cinchona</taxon>
    </lineage>
</organism>